<protein>
    <submittedName>
        <fullName evidence="1">Uncharacterized protein</fullName>
    </submittedName>
</protein>
<feature type="non-terminal residue" evidence="1">
    <location>
        <position position="231"/>
    </location>
</feature>
<dbReference type="AlphaFoldDB" id="A0AAV2H498"/>
<dbReference type="EMBL" id="CAXITT010000028">
    <property type="protein sequence ID" value="CAL1528223.1"/>
    <property type="molecule type" value="Genomic_DNA"/>
</dbReference>
<keyword evidence="2" id="KW-1185">Reference proteome</keyword>
<evidence type="ECO:0000313" key="1">
    <source>
        <dbReference type="EMBL" id="CAL1528223.1"/>
    </source>
</evidence>
<reference evidence="1 2" key="1">
    <citation type="submission" date="2024-04" db="EMBL/GenBank/DDBJ databases">
        <authorList>
            <consortium name="Genoscope - CEA"/>
            <person name="William W."/>
        </authorList>
    </citation>
    <scope>NUCLEOTIDE SEQUENCE [LARGE SCALE GENOMIC DNA]</scope>
</reference>
<gene>
    <name evidence="1" type="ORF">GSLYS_00002393001</name>
</gene>
<dbReference type="Proteomes" id="UP001497497">
    <property type="component" value="Unassembled WGS sequence"/>
</dbReference>
<proteinExistence type="predicted"/>
<evidence type="ECO:0000313" key="2">
    <source>
        <dbReference type="Proteomes" id="UP001497497"/>
    </source>
</evidence>
<comment type="caution">
    <text evidence="1">The sequence shown here is derived from an EMBL/GenBank/DDBJ whole genome shotgun (WGS) entry which is preliminary data.</text>
</comment>
<accession>A0AAV2H498</accession>
<organism evidence="1 2">
    <name type="scientific">Lymnaea stagnalis</name>
    <name type="common">Great pond snail</name>
    <name type="synonym">Helix stagnalis</name>
    <dbReference type="NCBI Taxonomy" id="6523"/>
    <lineage>
        <taxon>Eukaryota</taxon>
        <taxon>Metazoa</taxon>
        <taxon>Spiralia</taxon>
        <taxon>Lophotrochozoa</taxon>
        <taxon>Mollusca</taxon>
        <taxon>Gastropoda</taxon>
        <taxon>Heterobranchia</taxon>
        <taxon>Euthyneura</taxon>
        <taxon>Panpulmonata</taxon>
        <taxon>Hygrophila</taxon>
        <taxon>Lymnaeoidea</taxon>
        <taxon>Lymnaeidae</taxon>
        <taxon>Lymnaea</taxon>
    </lineage>
</organism>
<name>A0AAV2H498_LYMST</name>
<sequence>MDSHSSETELLKTPNGNMRDSIPEFKNHLRMLLEFLKDNKMNPASTKPKTYRQKIEKCKTKFDRYHETTTPKSVLSKSYNCTGRLKFYSDKMLYIYLEVAEKLKKPLPCTFMWPVKLTWKVDIIDEDDEDNTASCCCLGQATSIFNKPNQGFVSFPNDWIAKDFNAIDIPKFLADDGSMTLRWTVITEPLLPSVYVEDFQKLLVKLEVICNNYEGPEVLLSHIKKVAHEIL</sequence>